<dbReference type="Proteomes" id="UP000004188">
    <property type="component" value="Unassembled WGS sequence"/>
</dbReference>
<evidence type="ECO:0000313" key="3">
    <source>
        <dbReference type="Proteomes" id="UP000004188"/>
    </source>
</evidence>
<evidence type="ECO:0000313" key="2">
    <source>
        <dbReference type="EMBL" id="EDZ64182.1"/>
    </source>
</evidence>
<evidence type="ECO:0000256" key="1">
    <source>
        <dbReference type="SAM" id="Phobius"/>
    </source>
</evidence>
<feature type="transmembrane region" description="Helical" evidence="1">
    <location>
        <begin position="87"/>
        <end position="106"/>
    </location>
</feature>
<reference evidence="3" key="1">
    <citation type="journal article" date="2012" name="Stand. Genomic Sci.">
        <title>Genome sequence of strain HIMB624, a cultured representative from the OM43 clade of marine Betaproteobacteria.</title>
        <authorList>
            <person name="Huggett M.J."/>
            <person name="Hayakawa D.H."/>
            <person name="Rappe M.S."/>
        </authorList>
    </citation>
    <scope>NUCLEOTIDE SEQUENCE [LARGE SCALE GENOMIC DNA]</scope>
    <source>
        <strain evidence="3">KB13</strain>
    </source>
</reference>
<feature type="transmembrane region" description="Helical" evidence="1">
    <location>
        <begin position="56"/>
        <end position="75"/>
    </location>
</feature>
<protein>
    <submittedName>
        <fullName evidence="2">Uncharacterized protein</fullName>
    </submittedName>
</protein>
<dbReference type="EMBL" id="DS995299">
    <property type="protein sequence ID" value="EDZ64182.1"/>
    <property type="molecule type" value="Genomic_DNA"/>
</dbReference>
<keyword evidence="3" id="KW-1185">Reference proteome</keyword>
<keyword evidence="1" id="KW-1133">Transmembrane helix</keyword>
<keyword evidence="1" id="KW-0812">Transmembrane</keyword>
<dbReference type="HOGENOM" id="CLU_2140976_0_0_4"/>
<organism evidence="2 3">
    <name type="scientific">beta proteobacterium KB13</name>
    <dbReference type="NCBI Taxonomy" id="314607"/>
    <lineage>
        <taxon>Bacteria</taxon>
        <taxon>Pseudomonadati</taxon>
        <taxon>Pseudomonadota</taxon>
        <taxon>Betaproteobacteria</taxon>
        <taxon>Nitrosomonadales</taxon>
        <taxon>OM43 clade</taxon>
    </lineage>
</organism>
<gene>
    <name evidence="2" type="ORF">KB13_314</name>
</gene>
<dbReference type="AlphaFoldDB" id="B6BTK5"/>
<accession>B6BTK5</accession>
<keyword evidence="1" id="KW-0472">Membrane</keyword>
<sequence length="112" mass="12817">MNIGFHSIDTLINRLTNKEIFIILKSILLQLSPYLILWVGVAAITNIRISFNPLNLLFLSFIGYFSALTLIYLVTPVDLTTHIGQSIDRITMPLQLILIISLLINFEKKLRF</sequence>
<feature type="transmembrane region" description="Helical" evidence="1">
    <location>
        <begin position="20"/>
        <end position="44"/>
    </location>
</feature>
<proteinExistence type="predicted"/>
<name>B6BTK5_9PROT</name>